<keyword evidence="3" id="KW-1185">Reference proteome</keyword>
<feature type="signal peptide" evidence="1">
    <location>
        <begin position="1"/>
        <end position="18"/>
    </location>
</feature>
<evidence type="ECO:0000313" key="2">
    <source>
        <dbReference type="EMBL" id="CAD8093108.1"/>
    </source>
</evidence>
<dbReference type="Proteomes" id="UP000688137">
    <property type="component" value="Unassembled WGS sequence"/>
</dbReference>
<gene>
    <name evidence="2" type="ORF">PPRIM_AZ9-3.1.T0920126</name>
</gene>
<reference evidence="2" key="1">
    <citation type="submission" date="2021-01" db="EMBL/GenBank/DDBJ databases">
        <authorList>
            <consortium name="Genoscope - CEA"/>
            <person name="William W."/>
        </authorList>
    </citation>
    <scope>NUCLEOTIDE SEQUENCE</scope>
</reference>
<dbReference type="AlphaFoldDB" id="A0A8S1NKF4"/>
<name>A0A8S1NKF4_PARPR</name>
<evidence type="ECO:0000256" key="1">
    <source>
        <dbReference type="SAM" id="SignalP"/>
    </source>
</evidence>
<dbReference type="OMA" id="QCKLITH"/>
<dbReference type="EMBL" id="CAJJDM010000095">
    <property type="protein sequence ID" value="CAD8093108.1"/>
    <property type="molecule type" value="Genomic_DNA"/>
</dbReference>
<comment type="caution">
    <text evidence="2">The sequence shown here is derived from an EMBL/GenBank/DDBJ whole genome shotgun (WGS) entry which is preliminary data.</text>
</comment>
<sequence length="474" mass="54560">MFIIFIICFLQASEITQTDLEQVNFMQTVDWKPYIPTQAFSQAITSQGCVLPKESVPFLNATFTPTRVIPSVDTSKQTISSPDKTYAEFGTIDVNNNLLKYQVDFTTNYQNKLVYGTLYTQPLSMNYSVWVHQNNKTIAYKLYECPNMTMDFTITQVNLEGLTEVQKMQIVNAMNSIKFLNPMINQYYQDHSETFCSKLKLFVSEKLISNKISFNMFEYYQLDDPNPKIIESIENIIFQGLNFNDQNYVLGLNVEIFNYQTEYTTSLDVHQIKLNTYSFGISMDLLKTYFNYGAENGMFDVTITNSNFPIDGFSYKTGDLRTMIPSAYYSFKLNTELIVQCKLITHSFLGLTDLAVINNSISIQLGHHCQVITQGILITGFDIDVEMKLAVREFSEYIDFFIKEYHLLLLKFQEEPNYGIWSLKNLENIIQKGLEQNLIGKNVYGSGWLKNQLGPQISYGFSSQTLAIWNAQLI</sequence>
<keyword evidence="1" id="KW-0732">Signal</keyword>
<proteinExistence type="predicted"/>
<accession>A0A8S1NKF4</accession>
<evidence type="ECO:0000313" key="3">
    <source>
        <dbReference type="Proteomes" id="UP000688137"/>
    </source>
</evidence>
<organism evidence="2 3">
    <name type="scientific">Paramecium primaurelia</name>
    <dbReference type="NCBI Taxonomy" id="5886"/>
    <lineage>
        <taxon>Eukaryota</taxon>
        <taxon>Sar</taxon>
        <taxon>Alveolata</taxon>
        <taxon>Ciliophora</taxon>
        <taxon>Intramacronucleata</taxon>
        <taxon>Oligohymenophorea</taxon>
        <taxon>Peniculida</taxon>
        <taxon>Parameciidae</taxon>
        <taxon>Paramecium</taxon>
    </lineage>
</organism>
<protein>
    <submittedName>
        <fullName evidence="2">Uncharacterized protein</fullName>
    </submittedName>
</protein>
<feature type="chain" id="PRO_5035833803" evidence="1">
    <location>
        <begin position="19"/>
        <end position="474"/>
    </location>
</feature>